<dbReference type="InterPro" id="IPR014721">
    <property type="entry name" value="Ribsml_uS5_D2-typ_fold_subgr"/>
</dbReference>
<evidence type="ECO:0000313" key="10">
    <source>
        <dbReference type="EnsemblProtists" id="EOD34462"/>
    </source>
</evidence>
<dbReference type="Gene3D" id="3.30.230.10">
    <property type="match status" value="1"/>
</dbReference>
<proteinExistence type="inferred from homology"/>
<keyword evidence="5" id="KW-0067">ATP-binding</keyword>
<dbReference type="InterPro" id="IPR013750">
    <property type="entry name" value="GHMP_kinase_C_dom"/>
</dbReference>
<evidence type="ECO:0000256" key="2">
    <source>
        <dbReference type="ARBA" id="ARBA00022679"/>
    </source>
</evidence>
<keyword evidence="11" id="KW-1185">Reference proteome</keyword>
<evidence type="ECO:0000259" key="8">
    <source>
        <dbReference type="Pfam" id="PF08544"/>
    </source>
</evidence>
<feature type="domain" description="Galactokinase N-terminal" evidence="9">
    <location>
        <begin position="76"/>
        <end position="109"/>
    </location>
</feature>
<accession>A0A0D3KFC7</accession>
<dbReference type="eggNOG" id="ENOG502S5NM">
    <property type="taxonomic scope" value="Eukaryota"/>
</dbReference>
<evidence type="ECO:0000256" key="5">
    <source>
        <dbReference type="ARBA" id="ARBA00022840"/>
    </source>
</evidence>
<feature type="domain" description="GHMP kinase N-terminal" evidence="7">
    <location>
        <begin position="154"/>
        <end position="202"/>
    </location>
</feature>
<protein>
    <recommendedName>
        <fullName evidence="12">Galactokinase</fullName>
    </recommendedName>
</protein>
<dbReference type="PROSITE" id="PS00627">
    <property type="entry name" value="GHMP_KINASES_ATP"/>
    <property type="match status" value="1"/>
</dbReference>
<dbReference type="GO" id="GO:0004335">
    <property type="term" value="F:galactokinase activity"/>
    <property type="evidence" value="ECO:0007669"/>
    <property type="project" value="InterPro"/>
</dbReference>
<dbReference type="RefSeq" id="XP_005786891.1">
    <property type="nucleotide sequence ID" value="XM_005786834.1"/>
</dbReference>
<dbReference type="InterPro" id="IPR006204">
    <property type="entry name" value="GHMP_kinase_N_dom"/>
</dbReference>
<dbReference type="GO" id="GO:0006012">
    <property type="term" value="P:galactose metabolic process"/>
    <property type="evidence" value="ECO:0007669"/>
    <property type="project" value="InterPro"/>
</dbReference>
<dbReference type="InterPro" id="IPR036554">
    <property type="entry name" value="GHMP_kinase_C_sf"/>
</dbReference>
<evidence type="ECO:0000259" key="7">
    <source>
        <dbReference type="Pfam" id="PF00288"/>
    </source>
</evidence>
<evidence type="ECO:0000259" key="9">
    <source>
        <dbReference type="Pfam" id="PF10509"/>
    </source>
</evidence>
<evidence type="ECO:0008006" key="12">
    <source>
        <dbReference type="Google" id="ProtNLM"/>
    </source>
</evidence>
<dbReference type="PANTHER" id="PTHR10457">
    <property type="entry name" value="MEVALONATE KINASE/GALACTOKINASE"/>
    <property type="match status" value="1"/>
</dbReference>
<dbReference type="KEGG" id="ehx:EMIHUDRAFT_228645"/>
<evidence type="ECO:0000313" key="11">
    <source>
        <dbReference type="Proteomes" id="UP000013827"/>
    </source>
</evidence>
<dbReference type="SUPFAM" id="SSF54211">
    <property type="entry name" value="Ribosomal protein S5 domain 2-like"/>
    <property type="match status" value="1"/>
</dbReference>
<dbReference type="GeneID" id="17279732"/>
<keyword evidence="3" id="KW-0547">Nucleotide-binding</keyword>
<keyword evidence="2" id="KW-0808">Transferase</keyword>
<dbReference type="GO" id="GO:0005524">
    <property type="term" value="F:ATP binding"/>
    <property type="evidence" value="ECO:0007669"/>
    <property type="project" value="UniProtKB-KW"/>
</dbReference>
<dbReference type="PRINTS" id="PR00959">
    <property type="entry name" value="MEVGALKINASE"/>
</dbReference>
<keyword evidence="4" id="KW-0418">Kinase</keyword>
<dbReference type="PRINTS" id="PR00473">
    <property type="entry name" value="GALCTOKINASE"/>
</dbReference>
<dbReference type="HOGENOM" id="CLU_055242_0_0_1"/>
<dbReference type="SUPFAM" id="SSF55060">
    <property type="entry name" value="GHMP Kinase, C-terminal domain"/>
    <property type="match status" value="1"/>
</dbReference>
<name>A0A0D3KFC7_EMIH1</name>
<dbReference type="PANTHER" id="PTHR10457:SF7">
    <property type="entry name" value="GALACTOKINASE-RELATED"/>
    <property type="match status" value="1"/>
</dbReference>
<dbReference type="GO" id="GO:0005829">
    <property type="term" value="C:cytosol"/>
    <property type="evidence" value="ECO:0007669"/>
    <property type="project" value="TreeGrafter"/>
</dbReference>
<comment type="similarity">
    <text evidence="1">Belongs to the GHMP kinase family. GalK subfamily.</text>
</comment>
<evidence type="ECO:0000256" key="6">
    <source>
        <dbReference type="SAM" id="MobiDB-lite"/>
    </source>
</evidence>
<organism evidence="10 11">
    <name type="scientific">Emiliania huxleyi (strain CCMP1516)</name>
    <dbReference type="NCBI Taxonomy" id="280463"/>
    <lineage>
        <taxon>Eukaryota</taxon>
        <taxon>Haptista</taxon>
        <taxon>Haptophyta</taxon>
        <taxon>Prymnesiophyceae</taxon>
        <taxon>Isochrysidales</taxon>
        <taxon>Noelaerhabdaceae</taxon>
        <taxon>Emiliania</taxon>
    </lineage>
</organism>
<dbReference type="InterPro" id="IPR000705">
    <property type="entry name" value="Galactokinase"/>
</dbReference>
<dbReference type="PaxDb" id="2903-EOD34462"/>
<dbReference type="STRING" id="2903.R1DHH6"/>
<dbReference type="Pfam" id="PF08544">
    <property type="entry name" value="GHMP_kinases_C"/>
    <property type="match status" value="1"/>
</dbReference>
<dbReference type="EnsemblProtists" id="EOD34462">
    <property type="protein sequence ID" value="EOD34462"/>
    <property type="gene ID" value="EMIHUDRAFT_228645"/>
</dbReference>
<evidence type="ECO:0000256" key="1">
    <source>
        <dbReference type="ARBA" id="ARBA00006566"/>
    </source>
</evidence>
<dbReference type="Pfam" id="PF10509">
    <property type="entry name" value="GalKase_gal_bdg"/>
    <property type="match status" value="1"/>
</dbReference>
<sequence length="402" mass="41805">MMCGDARESPTSPLPASVSAPGSTSVAALIADADGGALGERLAAMGLDASRSSSFAAAAARLLAAGVAPETRATAFWVPGRIEVLGKHTDYAGGRSLLCAVNRGFSVVAADRDDAILRVFASFELTGEADVAEVALAAAPEAASPAGWAVYPAAVSRLARNFGIRGGVDLALSCDLPEASGMSSSSAVVIATFLCLSARNRLSAQLRARLPTAEALCHYLGCVENGQDCGHELPGDAGVGTFGGSEDHTAILLSRRAELRVYAFCPTALEAPLPLHKRYEQFHAESEVLIPAVRGALSQREVPLPTLASLVDRSQALTASHLRNTLEETEWLPAAARRLGAVAASAFGAGFGGSVWALVEAGRAREILAEWSRAYAEEYPHRQAHARFFAMESPPPGACSVV</sequence>
<dbReference type="InterPro" id="IPR019539">
    <property type="entry name" value="GalKase_N"/>
</dbReference>
<dbReference type="Gene3D" id="3.30.70.890">
    <property type="entry name" value="GHMP kinase, C-terminal domain"/>
    <property type="match status" value="1"/>
</dbReference>
<reference evidence="10" key="2">
    <citation type="submission" date="2024-10" db="UniProtKB">
        <authorList>
            <consortium name="EnsemblProtists"/>
        </authorList>
    </citation>
    <scope>IDENTIFICATION</scope>
</reference>
<dbReference type="Proteomes" id="UP000013827">
    <property type="component" value="Unassembled WGS sequence"/>
</dbReference>
<feature type="domain" description="GHMP kinase C-terminal" evidence="8">
    <location>
        <begin position="307"/>
        <end position="376"/>
    </location>
</feature>
<dbReference type="AlphaFoldDB" id="A0A0D3KFC7"/>
<dbReference type="Pfam" id="PF00288">
    <property type="entry name" value="GHMP_kinases_N"/>
    <property type="match status" value="1"/>
</dbReference>
<reference evidence="11" key="1">
    <citation type="journal article" date="2013" name="Nature">
        <title>Pan genome of the phytoplankton Emiliania underpins its global distribution.</title>
        <authorList>
            <person name="Read B.A."/>
            <person name="Kegel J."/>
            <person name="Klute M.J."/>
            <person name="Kuo A."/>
            <person name="Lefebvre S.C."/>
            <person name="Maumus F."/>
            <person name="Mayer C."/>
            <person name="Miller J."/>
            <person name="Monier A."/>
            <person name="Salamov A."/>
            <person name="Young J."/>
            <person name="Aguilar M."/>
            <person name="Claverie J.M."/>
            <person name="Frickenhaus S."/>
            <person name="Gonzalez K."/>
            <person name="Herman E.K."/>
            <person name="Lin Y.C."/>
            <person name="Napier J."/>
            <person name="Ogata H."/>
            <person name="Sarno A.F."/>
            <person name="Shmutz J."/>
            <person name="Schroeder D."/>
            <person name="de Vargas C."/>
            <person name="Verret F."/>
            <person name="von Dassow P."/>
            <person name="Valentin K."/>
            <person name="Van de Peer Y."/>
            <person name="Wheeler G."/>
            <person name="Dacks J.B."/>
            <person name="Delwiche C.F."/>
            <person name="Dyhrman S.T."/>
            <person name="Glockner G."/>
            <person name="John U."/>
            <person name="Richards T."/>
            <person name="Worden A.Z."/>
            <person name="Zhang X."/>
            <person name="Grigoriev I.V."/>
            <person name="Allen A.E."/>
            <person name="Bidle K."/>
            <person name="Borodovsky M."/>
            <person name="Bowler C."/>
            <person name="Brownlee C."/>
            <person name="Cock J.M."/>
            <person name="Elias M."/>
            <person name="Gladyshev V.N."/>
            <person name="Groth M."/>
            <person name="Guda C."/>
            <person name="Hadaegh A."/>
            <person name="Iglesias-Rodriguez M.D."/>
            <person name="Jenkins J."/>
            <person name="Jones B.M."/>
            <person name="Lawson T."/>
            <person name="Leese F."/>
            <person name="Lindquist E."/>
            <person name="Lobanov A."/>
            <person name="Lomsadze A."/>
            <person name="Malik S.B."/>
            <person name="Marsh M.E."/>
            <person name="Mackinder L."/>
            <person name="Mock T."/>
            <person name="Mueller-Roeber B."/>
            <person name="Pagarete A."/>
            <person name="Parker M."/>
            <person name="Probert I."/>
            <person name="Quesneville H."/>
            <person name="Raines C."/>
            <person name="Rensing S.A."/>
            <person name="Riano-Pachon D.M."/>
            <person name="Richier S."/>
            <person name="Rokitta S."/>
            <person name="Shiraiwa Y."/>
            <person name="Soanes D.M."/>
            <person name="van der Giezen M."/>
            <person name="Wahlund T.M."/>
            <person name="Williams B."/>
            <person name="Wilson W."/>
            <person name="Wolfe G."/>
            <person name="Wurch L.L."/>
        </authorList>
    </citation>
    <scope>NUCLEOTIDE SEQUENCE</scope>
</reference>
<feature type="region of interest" description="Disordered" evidence="6">
    <location>
        <begin position="1"/>
        <end position="20"/>
    </location>
</feature>
<evidence type="ECO:0000256" key="3">
    <source>
        <dbReference type="ARBA" id="ARBA00022741"/>
    </source>
</evidence>
<evidence type="ECO:0000256" key="4">
    <source>
        <dbReference type="ARBA" id="ARBA00022777"/>
    </source>
</evidence>
<dbReference type="InterPro" id="IPR020568">
    <property type="entry name" value="Ribosomal_Su5_D2-typ_SF"/>
</dbReference>
<dbReference type="InterPro" id="IPR006203">
    <property type="entry name" value="GHMP_knse_ATP-bd_CS"/>
</dbReference>